<dbReference type="RefSeq" id="WP_253766495.1">
    <property type="nucleotide sequence ID" value="NZ_BAAAVE010000016.1"/>
</dbReference>
<sequence length="1082" mass="115986">MAAESARSVYVRARTDDGRKVFGSGFLVAPSLVLTSAHVVENVGHEVTVGWAGHESAGTVVWRRRSGAVDAALIRVAHTDRRTGRGPVRWGRLTGTRPGVPCQATGYPKAQREDSGRWEEQLSGHVNPGTAASAGRYEIHVDDSLPRPGAPGESPWAGMSGAAVLSADGRLVIGVVSQDRMAYGGRLAATRAQDLLADRDFHDLVRDATGHLPLLESVELAGLLDAPQARADLRSPAFLLRADAEVVSFRGRGELLEELAAWCEGDGVSVRLLTGPGGQGKTRLSRRLVTDLYGRGFVGGHLLSRRVDPAAYAAFARTTVPLVVVVDYAESRPEQVVHLLEQVLHGGDGEAVRILLLARTAGEWWTQLRTGHPDLEAALSGTVVHTLQPLEPDEDGRRAAFGDALRDLATHLERLPGFGGPSWASAVKAIDPPVWLGADVRASILTIQMAALVELLQSSEHPVEVGASDAVEDVLLNHERRYWQRTAAAAGLAANPGSLERAIAAAALCGADDAAQAGATLKAVPGWTDAGDDRREAAARWIHGLYPAPAGEYWGAVQPDRIGEHLVTIVTRGAPELLNVLLPAASVEQRERALEVLARASAREQRHFRSIFRSLLGIRHWHLVVTMLDITTQAERPEALRDALASFLEEEQDLGYDELLALTMATPLSTLVLRDFGVRVAERLVTVAREDARRAIATGRLWPFRVPRRHRRVVGDLATALAYLAERYLVVDRRKEALTAAEEAVDLNRRLGRDHLSGLADALRIFANACPPGRREAALAAAEEAVALWRRQMAATERGSFAEEHRQSELAHALVTLSTLYEQAGRGAESVAASEEATAIEHRLAEIDPDNHAPRLASTLTTAASSRAGMGRHDDVVERAERAVSLLRDLAAGSPDEHLNSLGVALNNLSNAYGEAGRRAEALAATQEAVAVFRRLTADGPGRAPDGPATGQDGRGLDNLATALANNAIRYALLDRHAEGLAPIDEAIAIRGGGTGEPEALAHCLSLRGGLLVECGRPVEAIEPLLTSLHLLIELDAETQAAAMWLRTAGEADPDGVSAEWRRLTGEEADWLEAPDGRTAPD</sequence>
<dbReference type="InterPro" id="IPR011990">
    <property type="entry name" value="TPR-like_helical_dom_sf"/>
</dbReference>
<dbReference type="EMBL" id="JAMZEC010000001">
    <property type="protein sequence ID" value="MCP2345151.1"/>
    <property type="molecule type" value="Genomic_DNA"/>
</dbReference>
<organism evidence="2 3">
    <name type="scientific">Nonomuraea roseoviolacea subsp. carminata</name>
    <dbReference type="NCBI Taxonomy" id="160689"/>
    <lineage>
        <taxon>Bacteria</taxon>
        <taxon>Bacillati</taxon>
        <taxon>Actinomycetota</taxon>
        <taxon>Actinomycetes</taxon>
        <taxon>Streptosporangiales</taxon>
        <taxon>Streptosporangiaceae</taxon>
        <taxon>Nonomuraea</taxon>
    </lineage>
</organism>
<dbReference type="Proteomes" id="UP001320766">
    <property type="component" value="Unassembled WGS sequence"/>
</dbReference>
<reference evidence="2 3" key="1">
    <citation type="submission" date="2022-06" db="EMBL/GenBank/DDBJ databases">
        <title>Sequencing the genomes of 1000 actinobacteria strains.</title>
        <authorList>
            <person name="Klenk H.-P."/>
        </authorList>
    </citation>
    <scope>NUCLEOTIDE SEQUENCE [LARGE SCALE GENOMIC DNA]</scope>
    <source>
        <strain evidence="2 3">DSM 44170</strain>
    </source>
</reference>
<dbReference type="Gene3D" id="2.40.10.120">
    <property type="match status" value="1"/>
</dbReference>
<dbReference type="InterPro" id="IPR027417">
    <property type="entry name" value="P-loop_NTPase"/>
</dbReference>
<dbReference type="SUPFAM" id="SSF48452">
    <property type="entry name" value="TPR-like"/>
    <property type="match status" value="1"/>
</dbReference>
<keyword evidence="3" id="KW-1185">Reference proteome</keyword>
<dbReference type="InterPro" id="IPR009003">
    <property type="entry name" value="Peptidase_S1_PA"/>
</dbReference>
<comment type="caution">
    <text evidence="2">The sequence shown here is derived from an EMBL/GenBank/DDBJ whole genome shotgun (WGS) entry which is preliminary data.</text>
</comment>
<dbReference type="Gene3D" id="1.25.40.10">
    <property type="entry name" value="Tetratricopeptide repeat domain"/>
    <property type="match status" value="2"/>
</dbReference>
<name>A0ABT1JTS9_9ACTN</name>
<feature type="region of interest" description="Disordered" evidence="1">
    <location>
        <begin position="94"/>
        <end position="114"/>
    </location>
</feature>
<proteinExistence type="predicted"/>
<accession>A0ABT1JTS9</accession>
<dbReference type="Pfam" id="PF13365">
    <property type="entry name" value="Trypsin_2"/>
    <property type="match status" value="1"/>
</dbReference>
<protein>
    <submittedName>
        <fullName evidence="2">Tetratricopeptide (TPR) repeat protein</fullName>
    </submittedName>
</protein>
<dbReference type="SUPFAM" id="SSF52540">
    <property type="entry name" value="P-loop containing nucleoside triphosphate hydrolases"/>
    <property type="match status" value="1"/>
</dbReference>
<gene>
    <name evidence="2" type="ORF">HD595_001273</name>
</gene>
<evidence type="ECO:0000313" key="2">
    <source>
        <dbReference type="EMBL" id="MCP2345151.1"/>
    </source>
</evidence>
<dbReference type="SUPFAM" id="SSF50494">
    <property type="entry name" value="Trypsin-like serine proteases"/>
    <property type="match status" value="1"/>
</dbReference>
<evidence type="ECO:0000256" key="1">
    <source>
        <dbReference type="SAM" id="MobiDB-lite"/>
    </source>
</evidence>
<evidence type="ECO:0000313" key="3">
    <source>
        <dbReference type="Proteomes" id="UP001320766"/>
    </source>
</evidence>